<accession>A0A9W4SFT0</accession>
<evidence type="ECO:0000256" key="1">
    <source>
        <dbReference type="ARBA" id="ARBA00038101"/>
    </source>
</evidence>
<dbReference type="EMBL" id="CAMKVN010000436">
    <property type="protein sequence ID" value="CAI2167930.1"/>
    <property type="molecule type" value="Genomic_DNA"/>
</dbReference>
<dbReference type="Proteomes" id="UP001153678">
    <property type="component" value="Unassembled WGS sequence"/>
</dbReference>
<dbReference type="PANTHER" id="PTHR11102:SF160">
    <property type="entry name" value="ERAD-ASSOCIATED E3 UBIQUITIN-PROTEIN LIGASE COMPONENT HRD3"/>
    <property type="match status" value="1"/>
</dbReference>
<dbReference type="GO" id="GO:0005789">
    <property type="term" value="C:endoplasmic reticulum membrane"/>
    <property type="evidence" value="ECO:0007669"/>
    <property type="project" value="TreeGrafter"/>
</dbReference>
<dbReference type="InterPro" id="IPR050767">
    <property type="entry name" value="Sel1_AlgK"/>
</dbReference>
<dbReference type="AlphaFoldDB" id="A0A9W4SFT0"/>
<sequence>MVEYVLQGTFKIDKEDDEGKHYEVCLALEILNGLRESTVPETPIEYAKLYNECWDSGPEKRPLMNEVVERLRMISQSNNTFDYHQIKRFDDITDRSSSSIENTSNNAHSQGDIYNIAHSQGDMSKMMMGEMNSSDLAKYDDKISSNRDEIILSDNLEISSKKDLNEKIDDIVQFIYNGLNEGKIFTLIEKPVLNFIINQGFDLQEIYNWISNNQNNSNNLFLLGYFNFFGIKSSKNYDKAFDSFNKASEDHTLAQCYVGKCYEKGYGVAKDKRLASDYYKRIADKNFTTGQVYIGYFYRNGIGVNRDFKMAVHWYKKAAENGNIHAIYNLGNSYKNGKGVEENYDKAFELLKKSAEQGNNFAQNELAILYENGDGIEKDIDQAIYWYEKSAKQDNLEAKNKLRKLLKPKNKKKWSDSCKIN</sequence>
<dbReference type="SUPFAM" id="SSF81901">
    <property type="entry name" value="HCP-like"/>
    <property type="match status" value="1"/>
</dbReference>
<comment type="caution">
    <text evidence="2">The sequence shown here is derived from an EMBL/GenBank/DDBJ whole genome shotgun (WGS) entry which is preliminary data.</text>
</comment>
<dbReference type="PANTHER" id="PTHR11102">
    <property type="entry name" value="SEL-1-LIKE PROTEIN"/>
    <property type="match status" value="1"/>
</dbReference>
<keyword evidence="3" id="KW-1185">Reference proteome</keyword>
<dbReference type="InterPro" id="IPR011990">
    <property type="entry name" value="TPR-like_helical_dom_sf"/>
</dbReference>
<name>A0A9W4SFT0_9GLOM</name>
<proteinExistence type="inferred from homology"/>
<comment type="similarity">
    <text evidence="1">Belongs to the sel-1 family.</text>
</comment>
<evidence type="ECO:0000313" key="2">
    <source>
        <dbReference type="EMBL" id="CAI2167930.1"/>
    </source>
</evidence>
<dbReference type="Gene3D" id="1.25.40.10">
    <property type="entry name" value="Tetratricopeptide repeat domain"/>
    <property type="match status" value="1"/>
</dbReference>
<gene>
    <name evidence="2" type="ORF">FWILDA_LOCUS3329</name>
</gene>
<organism evidence="2 3">
    <name type="scientific">Funneliformis geosporum</name>
    <dbReference type="NCBI Taxonomy" id="1117311"/>
    <lineage>
        <taxon>Eukaryota</taxon>
        <taxon>Fungi</taxon>
        <taxon>Fungi incertae sedis</taxon>
        <taxon>Mucoromycota</taxon>
        <taxon>Glomeromycotina</taxon>
        <taxon>Glomeromycetes</taxon>
        <taxon>Glomerales</taxon>
        <taxon>Glomeraceae</taxon>
        <taxon>Funneliformis</taxon>
    </lineage>
</organism>
<dbReference type="InterPro" id="IPR006597">
    <property type="entry name" value="Sel1-like"/>
</dbReference>
<evidence type="ECO:0000313" key="3">
    <source>
        <dbReference type="Proteomes" id="UP001153678"/>
    </source>
</evidence>
<dbReference type="Gene3D" id="1.10.510.10">
    <property type="entry name" value="Transferase(Phosphotransferase) domain 1"/>
    <property type="match status" value="1"/>
</dbReference>
<dbReference type="SMART" id="SM00671">
    <property type="entry name" value="SEL1"/>
    <property type="match status" value="5"/>
</dbReference>
<reference evidence="2" key="1">
    <citation type="submission" date="2022-08" db="EMBL/GenBank/DDBJ databases">
        <authorList>
            <person name="Kallberg Y."/>
            <person name="Tangrot J."/>
            <person name="Rosling A."/>
        </authorList>
    </citation>
    <scope>NUCLEOTIDE SEQUENCE</scope>
    <source>
        <strain evidence="2">Wild A</strain>
    </source>
</reference>
<dbReference type="OrthoDB" id="2384430at2759"/>
<dbReference type="GO" id="GO:0036503">
    <property type="term" value="P:ERAD pathway"/>
    <property type="evidence" value="ECO:0007669"/>
    <property type="project" value="TreeGrafter"/>
</dbReference>
<protein>
    <submittedName>
        <fullName evidence="2">6429_t:CDS:1</fullName>
    </submittedName>
</protein>
<dbReference type="Pfam" id="PF08238">
    <property type="entry name" value="Sel1"/>
    <property type="match status" value="5"/>
</dbReference>